<dbReference type="GO" id="GO:0009423">
    <property type="term" value="P:chorismate biosynthetic process"/>
    <property type="evidence" value="ECO:0007669"/>
    <property type="project" value="UniProtKB-UniPathway"/>
</dbReference>
<dbReference type="RefSeq" id="WP_045375806.1">
    <property type="nucleotide sequence ID" value="NZ_BBKA01000030.1"/>
</dbReference>
<keyword evidence="6 8" id="KW-0057">Aromatic amino acid biosynthesis</keyword>
<dbReference type="FunFam" id="3.20.20.70:FF:000005">
    <property type="entry name" value="Phospho-2-dehydro-3-deoxyheptonate aldolase"/>
    <property type="match status" value="1"/>
</dbReference>
<comment type="caution">
    <text evidence="10">The sequence shown here is derived from an EMBL/GenBank/DDBJ whole genome shotgun (WGS) entry which is preliminary data.</text>
</comment>
<evidence type="ECO:0000256" key="7">
    <source>
        <dbReference type="ARBA" id="ARBA00047508"/>
    </source>
</evidence>
<comment type="pathway">
    <text evidence="2 8">Metabolic intermediate biosynthesis; chorismate biosynthesis; chorismate from D-erythrose 4-phosphate and phosphoenolpyruvate: step 1/7.</text>
</comment>
<evidence type="ECO:0000256" key="2">
    <source>
        <dbReference type="ARBA" id="ARBA00004688"/>
    </source>
</evidence>
<reference evidence="10 11" key="1">
    <citation type="submission" date="2016-01" db="EMBL/GenBank/DDBJ databases">
        <title>The new phylogeny of the genus Mycobacterium.</title>
        <authorList>
            <person name="Tarcisio F."/>
            <person name="Conor M."/>
            <person name="Antonella G."/>
            <person name="Elisabetta G."/>
            <person name="Giulia F.S."/>
            <person name="Sara T."/>
            <person name="Anna F."/>
            <person name="Clotilde B."/>
            <person name="Roberto B."/>
            <person name="Veronica D.S."/>
            <person name="Fabio R."/>
            <person name="Monica P."/>
            <person name="Olivier J."/>
            <person name="Enrico T."/>
            <person name="Nicola S."/>
        </authorList>
    </citation>
    <scope>NUCLEOTIDE SEQUENCE [LARGE SCALE GENOMIC DNA]</scope>
    <source>
        <strain evidence="10 11">DSM 45166</strain>
    </source>
</reference>
<dbReference type="AlphaFoldDB" id="A0A1X1XQB0"/>
<organism evidence="10 11">
    <name type="scientific">Mycobacterium kyorinense</name>
    <dbReference type="NCBI Taxonomy" id="487514"/>
    <lineage>
        <taxon>Bacteria</taxon>
        <taxon>Bacillati</taxon>
        <taxon>Actinomycetota</taxon>
        <taxon>Actinomycetes</taxon>
        <taxon>Mycobacteriales</taxon>
        <taxon>Mycobacteriaceae</taxon>
        <taxon>Mycobacterium</taxon>
    </lineage>
</organism>
<dbReference type="PANTHER" id="PTHR21225:SF12">
    <property type="entry name" value="PHOSPHO-2-DEHYDRO-3-DEOXYHEPTONATE ALDOLASE, TYROSINE-INHIBITED"/>
    <property type="match status" value="1"/>
</dbReference>
<dbReference type="EMBL" id="LQPE01000143">
    <property type="protein sequence ID" value="ORW00929.1"/>
    <property type="molecule type" value="Genomic_DNA"/>
</dbReference>
<protein>
    <recommendedName>
        <fullName evidence="8">Phospho-2-dehydro-3-deoxyheptonate aldolase</fullName>
        <ecNumber evidence="8">2.5.1.54</ecNumber>
    </recommendedName>
</protein>
<dbReference type="OrthoDB" id="9807331at2"/>
<dbReference type="NCBIfam" id="TIGR00034">
    <property type="entry name" value="aroFGH"/>
    <property type="match status" value="1"/>
</dbReference>
<evidence type="ECO:0000259" key="9">
    <source>
        <dbReference type="Pfam" id="PF00793"/>
    </source>
</evidence>
<evidence type="ECO:0000256" key="1">
    <source>
        <dbReference type="ARBA" id="ARBA00003726"/>
    </source>
</evidence>
<evidence type="ECO:0000256" key="4">
    <source>
        <dbReference type="ARBA" id="ARBA00022605"/>
    </source>
</evidence>
<dbReference type="NCBIfam" id="NF009395">
    <property type="entry name" value="PRK12755.1"/>
    <property type="match status" value="1"/>
</dbReference>
<proteinExistence type="inferred from homology"/>
<dbReference type="InterPro" id="IPR006218">
    <property type="entry name" value="DAHP1/KDSA"/>
</dbReference>
<sequence>MSTGTAASVNTSDRRIIAFREIPAPNVIRTELPLTPARAEAVQRDRDDVAAILAGRDDRLLVVVGPCSVHDPDAALDYAHHLAALATKYADRLKIVMRVYFEKPRTTVGWKGLINDPGLDGSFDVERGLRTARGLLLDVVDLGLPVGCEFLEPTSPQYIADAVAWGAIGARTTESQVHRQLASGLSMPVGFKNGTDGNIQVAIDGVKAAAAPHSFFGVDNIGRAAVVETTGNPDCHMILRGGSAGPNHDAASVATAVAQLRKLGLPERVMIDCSHANSGKDHIRQANVAAEVAARLGAGEPGIAGLMLESFLVAGAQPLGGELVYGQSVTDPCMDLPTTADVLARLYAAKDDIRHDFL</sequence>
<evidence type="ECO:0000256" key="6">
    <source>
        <dbReference type="ARBA" id="ARBA00023141"/>
    </source>
</evidence>
<keyword evidence="4 8" id="KW-0028">Amino-acid biosynthesis</keyword>
<evidence type="ECO:0000256" key="3">
    <source>
        <dbReference type="ARBA" id="ARBA00007985"/>
    </source>
</evidence>
<dbReference type="GO" id="GO:0005737">
    <property type="term" value="C:cytoplasm"/>
    <property type="evidence" value="ECO:0007669"/>
    <property type="project" value="TreeGrafter"/>
</dbReference>
<keyword evidence="5 8" id="KW-0808">Transferase</keyword>
<gene>
    <name evidence="10" type="ORF">AWC14_09275</name>
</gene>
<dbReference type="GO" id="GO:0008652">
    <property type="term" value="P:amino acid biosynthetic process"/>
    <property type="evidence" value="ECO:0007669"/>
    <property type="project" value="UniProtKB-KW"/>
</dbReference>
<dbReference type="Gene3D" id="3.20.20.70">
    <property type="entry name" value="Aldolase class I"/>
    <property type="match status" value="1"/>
</dbReference>
<evidence type="ECO:0000313" key="11">
    <source>
        <dbReference type="Proteomes" id="UP000193487"/>
    </source>
</evidence>
<dbReference type="SUPFAM" id="SSF51569">
    <property type="entry name" value="Aldolase"/>
    <property type="match status" value="1"/>
</dbReference>
<keyword evidence="11" id="KW-1185">Reference proteome</keyword>
<dbReference type="EC" id="2.5.1.54" evidence="8"/>
<evidence type="ECO:0000313" key="10">
    <source>
        <dbReference type="EMBL" id="ORW00929.1"/>
    </source>
</evidence>
<evidence type="ECO:0000256" key="5">
    <source>
        <dbReference type="ARBA" id="ARBA00022679"/>
    </source>
</evidence>
<comment type="function">
    <text evidence="1 8">Stereospecific condensation of phosphoenolpyruvate (PEP) and D-erythrose-4-phosphate (E4P) giving rise to 3-deoxy-D-arabino-heptulosonate-7-phosphate (DAHP).</text>
</comment>
<dbReference type="InterPro" id="IPR013785">
    <property type="entry name" value="Aldolase_TIM"/>
</dbReference>
<dbReference type="Proteomes" id="UP000193487">
    <property type="component" value="Unassembled WGS sequence"/>
</dbReference>
<dbReference type="UniPathway" id="UPA00053">
    <property type="reaction ID" value="UER00084"/>
</dbReference>
<comment type="catalytic activity">
    <reaction evidence="7 8">
        <text>D-erythrose 4-phosphate + phosphoenolpyruvate + H2O = 7-phospho-2-dehydro-3-deoxy-D-arabino-heptonate + phosphate</text>
        <dbReference type="Rhea" id="RHEA:14717"/>
        <dbReference type="ChEBI" id="CHEBI:15377"/>
        <dbReference type="ChEBI" id="CHEBI:16897"/>
        <dbReference type="ChEBI" id="CHEBI:43474"/>
        <dbReference type="ChEBI" id="CHEBI:58394"/>
        <dbReference type="ChEBI" id="CHEBI:58702"/>
        <dbReference type="EC" id="2.5.1.54"/>
    </reaction>
</comment>
<dbReference type="GO" id="GO:0009073">
    <property type="term" value="P:aromatic amino acid family biosynthetic process"/>
    <property type="evidence" value="ECO:0007669"/>
    <property type="project" value="UniProtKB-KW"/>
</dbReference>
<dbReference type="GO" id="GO:0003849">
    <property type="term" value="F:3-deoxy-7-phosphoheptulonate synthase activity"/>
    <property type="evidence" value="ECO:0007669"/>
    <property type="project" value="UniProtKB-EC"/>
</dbReference>
<dbReference type="PIRSF" id="PIRSF001361">
    <property type="entry name" value="DAHP_synthase"/>
    <property type="match status" value="1"/>
</dbReference>
<dbReference type="Pfam" id="PF00793">
    <property type="entry name" value="DAHP_synth_1"/>
    <property type="match status" value="1"/>
</dbReference>
<dbReference type="PANTHER" id="PTHR21225">
    <property type="entry name" value="PHOSPHO-2-DEHYDRO-3-DEOXYHEPTONATE ALDOLASE DAHP SYNTHETASE"/>
    <property type="match status" value="1"/>
</dbReference>
<comment type="similarity">
    <text evidence="3 8">Belongs to the class-I DAHP synthase family.</text>
</comment>
<dbReference type="InterPro" id="IPR006219">
    <property type="entry name" value="DAHP_synth_1"/>
</dbReference>
<evidence type="ECO:0000256" key="8">
    <source>
        <dbReference type="PIRNR" id="PIRNR001361"/>
    </source>
</evidence>
<accession>A0A1X1XQB0</accession>
<feature type="domain" description="DAHP synthetase I/KDSA" evidence="9">
    <location>
        <begin position="51"/>
        <end position="339"/>
    </location>
</feature>
<name>A0A1X1XQB0_9MYCO</name>